<feature type="transmembrane region" description="Helical" evidence="1">
    <location>
        <begin position="77"/>
        <end position="106"/>
    </location>
</feature>
<keyword evidence="1" id="KW-0472">Membrane</keyword>
<dbReference type="EMBL" id="AE017126">
    <property type="protein sequence ID" value="AAP99954.1"/>
    <property type="molecule type" value="Genomic_DNA"/>
</dbReference>
<dbReference type="PATRIC" id="fig|167539.5.peg.957"/>
<evidence type="ECO:0000256" key="1">
    <source>
        <dbReference type="SAM" id="Phobius"/>
    </source>
</evidence>
<dbReference type="RefSeq" id="WP_011125062.1">
    <property type="nucleotide sequence ID" value="NC_005042.1"/>
</dbReference>
<keyword evidence="3" id="KW-1185">Reference proteome</keyword>
<dbReference type="AlphaFoldDB" id="Q7VC32"/>
<feature type="transmembrane region" description="Helical" evidence="1">
    <location>
        <begin position="29"/>
        <end position="47"/>
    </location>
</feature>
<dbReference type="KEGG" id="pma:Pro_0910"/>
<dbReference type="STRING" id="167539.Pro_0910"/>
<name>Q7VC32_PROMA</name>
<reference evidence="2 3" key="1">
    <citation type="journal article" date="2003" name="Proc. Natl. Acad. Sci. U.S.A.">
        <title>Genome sequence of the cyanobacterium Prochlorococcus marinus SS120, a nearly minimal oxyphototrophic genome.</title>
        <authorList>
            <person name="Dufresne A."/>
            <person name="Salanoubat M."/>
            <person name="Partensky F."/>
            <person name="Artiguenave F."/>
            <person name="Axmann I.M."/>
            <person name="Barbe V."/>
            <person name="Duprat S."/>
            <person name="Galperin M.Y."/>
            <person name="Koonin E.V."/>
            <person name="Le Gall F."/>
            <person name="Makarova K.S."/>
            <person name="Ostrowski M."/>
            <person name="Oztas S."/>
            <person name="Robert C."/>
            <person name="Rogozin I.B."/>
            <person name="Scanlan D.J."/>
            <person name="Tandeau de Marsac N."/>
            <person name="Weissenbach J."/>
            <person name="Wincker P."/>
            <person name="Wolf Y.I."/>
            <person name="Hess W.R."/>
        </authorList>
    </citation>
    <scope>NUCLEOTIDE SEQUENCE [LARGE SCALE GENOMIC DNA]</scope>
    <source>
        <strain evidence="3">SARG / CCMP1375 / SS120</strain>
    </source>
</reference>
<dbReference type="Proteomes" id="UP000001420">
    <property type="component" value="Chromosome"/>
</dbReference>
<dbReference type="EnsemblBacteria" id="AAP99954">
    <property type="protein sequence ID" value="AAP99954"/>
    <property type="gene ID" value="Pro_0910"/>
</dbReference>
<evidence type="ECO:0000313" key="2">
    <source>
        <dbReference type="EMBL" id="AAP99954.1"/>
    </source>
</evidence>
<protein>
    <submittedName>
        <fullName evidence="2">Uncharacterized protein</fullName>
    </submittedName>
</protein>
<proteinExistence type="predicted"/>
<dbReference type="HOGENOM" id="CLU_2094673_0_0_3"/>
<gene>
    <name evidence="2" type="ordered locus">Pro_0910</name>
</gene>
<keyword evidence="1" id="KW-0812">Transmembrane</keyword>
<organism evidence="2 3">
    <name type="scientific">Prochlorococcus marinus (strain SARG / CCMP1375 / SS120)</name>
    <dbReference type="NCBI Taxonomy" id="167539"/>
    <lineage>
        <taxon>Bacteria</taxon>
        <taxon>Bacillati</taxon>
        <taxon>Cyanobacteriota</taxon>
        <taxon>Cyanophyceae</taxon>
        <taxon>Synechococcales</taxon>
        <taxon>Prochlorococcaceae</taxon>
        <taxon>Prochlorococcus</taxon>
    </lineage>
</organism>
<evidence type="ECO:0000313" key="3">
    <source>
        <dbReference type="Proteomes" id="UP000001420"/>
    </source>
</evidence>
<sequence>MNLSRPSKSRRKGQVFIFRGKSNKSQKRTLAEALIMLIIGVNMMVFLNTLPQGFIASRISSQIWNQLFSSSIELLNALGSIGTAIIVIILMLFSLILIVGGTWRIAIITNRRKLTK</sequence>
<accession>Q7VC32</accession>
<keyword evidence="1" id="KW-1133">Transmembrane helix</keyword>